<keyword evidence="2" id="KW-0479">Metal-binding</keyword>
<dbReference type="SUPFAM" id="SSF102215">
    <property type="entry name" value="Creatininase"/>
    <property type="match status" value="1"/>
</dbReference>
<comment type="cofactor">
    <cofactor evidence="1">
        <name>Zn(2+)</name>
        <dbReference type="ChEBI" id="CHEBI:29105"/>
    </cofactor>
</comment>
<dbReference type="OrthoDB" id="9801445at2"/>
<evidence type="ECO:0000313" key="7">
    <source>
        <dbReference type="Proteomes" id="UP000460272"/>
    </source>
</evidence>
<sequence length="247" mass="25172">MPAASDPGSRPALATAHWPDVAARARRLLVVPVGSLEQHGPHLPLDTDTRIAAAVAELACAGRQDVGLAPPIAIGASGEHADFPGTLSIGHVALSTLLVELGRHASLHWPAMLLVNGHGGNATAIAEAVATLRAEGRQCHVWHAGIQPSMLAGTPAPRPVIDAHAGRVETSLMLALAPGDVRPDLAAPGDTRPLPEIMADLRAHGVRKVSPNGVLGDPAGASAAEGERLLALLVADLAAVIGMLTAR</sequence>
<organism evidence="6 7">
    <name type="scientific">Trebonia kvetii</name>
    <dbReference type="NCBI Taxonomy" id="2480626"/>
    <lineage>
        <taxon>Bacteria</taxon>
        <taxon>Bacillati</taxon>
        <taxon>Actinomycetota</taxon>
        <taxon>Actinomycetes</taxon>
        <taxon>Streptosporangiales</taxon>
        <taxon>Treboniaceae</taxon>
        <taxon>Trebonia</taxon>
    </lineage>
</organism>
<gene>
    <name evidence="6" type="primary">mftE</name>
    <name evidence="6" type="ORF">EAS64_12850</name>
</gene>
<evidence type="ECO:0000256" key="4">
    <source>
        <dbReference type="ARBA" id="ARBA00022833"/>
    </source>
</evidence>
<keyword evidence="7" id="KW-1185">Reference proteome</keyword>
<dbReference type="InterPro" id="IPR003785">
    <property type="entry name" value="Creatininase/forma_Hydrolase"/>
</dbReference>
<dbReference type="GO" id="GO:0016811">
    <property type="term" value="F:hydrolase activity, acting on carbon-nitrogen (but not peptide) bonds, in linear amides"/>
    <property type="evidence" value="ECO:0007669"/>
    <property type="project" value="TreeGrafter"/>
</dbReference>
<dbReference type="NCBIfam" id="TIGR03964">
    <property type="entry name" value="mycofact_creat"/>
    <property type="match status" value="1"/>
</dbReference>
<dbReference type="Gene3D" id="3.40.50.10310">
    <property type="entry name" value="Creatininase"/>
    <property type="match status" value="1"/>
</dbReference>
<evidence type="ECO:0000256" key="5">
    <source>
        <dbReference type="ARBA" id="ARBA00024029"/>
    </source>
</evidence>
<dbReference type="RefSeq" id="WP_145853133.1">
    <property type="nucleotide sequence ID" value="NZ_RPFW01000002.1"/>
</dbReference>
<dbReference type="Pfam" id="PF02633">
    <property type="entry name" value="Creatininase"/>
    <property type="match status" value="1"/>
</dbReference>
<comment type="similarity">
    <text evidence="5">Belongs to the creatininase superfamily.</text>
</comment>
<accession>A0A6P2C5N3</accession>
<dbReference type="PANTHER" id="PTHR35005">
    <property type="entry name" value="3-DEHYDRO-SCYLLO-INOSOSE HYDROLASE"/>
    <property type="match status" value="1"/>
</dbReference>
<keyword evidence="3" id="KW-0378">Hydrolase</keyword>
<dbReference type="GO" id="GO:0009231">
    <property type="term" value="P:riboflavin biosynthetic process"/>
    <property type="evidence" value="ECO:0007669"/>
    <property type="project" value="TreeGrafter"/>
</dbReference>
<protein>
    <submittedName>
        <fullName evidence="6">Mycofactocin biosynthesis peptidyl-dipeptidase MftE</fullName>
    </submittedName>
</protein>
<evidence type="ECO:0000256" key="2">
    <source>
        <dbReference type="ARBA" id="ARBA00022723"/>
    </source>
</evidence>
<reference evidence="6 7" key="1">
    <citation type="submission" date="2018-11" db="EMBL/GenBank/DDBJ databases">
        <title>Trebonia kvetii gen.nov., sp.nov., a novel acidophilic actinobacterium, and proposal of the new actinobacterial family Treboniaceae fam. nov.</title>
        <authorList>
            <person name="Rapoport D."/>
            <person name="Sagova-Mareckova M."/>
            <person name="Sedlacek I."/>
            <person name="Provaznik J."/>
            <person name="Kralova S."/>
            <person name="Pavlinic D."/>
            <person name="Benes V."/>
            <person name="Kopecky J."/>
        </authorList>
    </citation>
    <scope>NUCLEOTIDE SEQUENCE [LARGE SCALE GENOMIC DNA]</scope>
    <source>
        <strain evidence="6 7">15Tr583</strain>
    </source>
</reference>
<dbReference type="GO" id="GO:0046872">
    <property type="term" value="F:metal ion binding"/>
    <property type="evidence" value="ECO:0007669"/>
    <property type="project" value="UniProtKB-KW"/>
</dbReference>
<dbReference type="InterPro" id="IPR024087">
    <property type="entry name" value="Creatininase-like_sf"/>
</dbReference>
<dbReference type="PANTHER" id="PTHR35005:SF1">
    <property type="entry name" value="2-AMINO-5-FORMYLAMINO-6-RIBOSYLAMINOPYRIMIDIN-4(3H)-ONE 5'-MONOPHOSPHATE DEFORMYLASE"/>
    <property type="match status" value="1"/>
</dbReference>
<evidence type="ECO:0000313" key="6">
    <source>
        <dbReference type="EMBL" id="TVZ05431.1"/>
    </source>
</evidence>
<comment type="caution">
    <text evidence="6">The sequence shown here is derived from an EMBL/GenBank/DDBJ whole genome shotgun (WGS) entry which is preliminary data.</text>
</comment>
<dbReference type="EMBL" id="RPFW01000002">
    <property type="protein sequence ID" value="TVZ05431.1"/>
    <property type="molecule type" value="Genomic_DNA"/>
</dbReference>
<dbReference type="InterPro" id="IPR023871">
    <property type="entry name" value="MftE"/>
</dbReference>
<proteinExistence type="inferred from homology"/>
<evidence type="ECO:0000256" key="1">
    <source>
        <dbReference type="ARBA" id="ARBA00001947"/>
    </source>
</evidence>
<name>A0A6P2C5N3_9ACTN</name>
<keyword evidence="4" id="KW-0862">Zinc</keyword>
<dbReference type="Proteomes" id="UP000460272">
    <property type="component" value="Unassembled WGS sequence"/>
</dbReference>
<dbReference type="AlphaFoldDB" id="A0A6P2C5N3"/>
<evidence type="ECO:0000256" key="3">
    <source>
        <dbReference type="ARBA" id="ARBA00022801"/>
    </source>
</evidence>